<name>A0A1Y6HB24_9XANT</name>
<protein>
    <submittedName>
        <fullName evidence="2">Uncharacterized protein</fullName>
    </submittedName>
</protein>
<evidence type="ECO:0000313" key="1">
    <source>
        <dbReference type="EMBL" id="SMR00708.1"/>
    </source>
</evidence>
<sequence>MVVTLAVLMESQDPQWTCSCEDSDHWHYVSSDEIEESESHLQATGHTPSCKRTDRIAKIMEQVYGIIFPDQKFELVSPVEPC</sequence>
<reference evidence="2 4" key="2">
    <citation type="submission" date="2017-05" db="EMBL/GenBank/DDBJ databases">
        <authorList>
            <person name="Song R."/>
            <person name="Chenine A.L."/>
            <person name="Ruprecht R.M."/>
        </authorList>
    </citation>
    <scope>NUCLEOTIDE SEQUENCE [LARGE SCALE GENOMIC DNA]</scope>
    <source>
        <strain evidence="2">PD5205</strain>
    </source>
</reference>
<evidence type="ECO:0000313" key="3">
    <source>
        <dbReference type="Proteomes" id="UP000195877"/>
    </source>
</evidence>
<dbReference type="EMBL" id="LT853885">
    <property type="protein sequence ID" value="SMR01842.1"/>
    <property type="molecule type" value="Genomic_DNA"/>
</dbReference>
<evidence type="ECO:0000313" key="4">
    <source>
        <dbReference type="Proteomes" id="UP000195953"/>
    </source>
</evidence>
<gene>
    <name evidence="2" type="ORF">PD5205_00522</name>
    <name evidence="1" type="ORF">PD885_03487</name>
</gene>
<dbReference type="Proteomes" id="UP000195953">
    <property type="component" value="Chromosome 1"/>
</dbReference>
<dbReference type="AlphaFoldDB" id="A0A1Y6HB24"/>
<organism evidence="2 4">
    <name type="scientific">Xanthomonas fragariae</name>
    <dbReference type="NCBI Taxonomy" id="48664"/>
    <lineage>
        <taxon>Bacteria</taxon>
        <taxon>Pseudomonadati</taxon>
        <taxon>Pseudomonadota</taxon>
        <taxon>Gammaproteobacteria</taxon>
        <taxon>Lysobacterales</taxon>
        <taxon>Lysobacteraceae</taxon>
        <taxon>Xanthomonas</taxon>
    </lineage>
</organism>
<dbReference type="KEGG" id="xfr:BER92_02530"/>
<dbReference type="EMBL" id="LT853882">
    <property type="protein sequence ID" value="SMR00708.1"/>
    <property type="molecule type" value="Genomic_DNA"/>
</dbReference>
<reference evidence="1 3" key="1">
    <citation type="submission" date="2017-05" db="EMBL/GenBank/DDBJ databases">
        <authorList>
            <person name="Blom J."/>
        </authorList>
    </citation>
    <scope>NUCLEOTIDE SEQUENCE [LARGE SCALE GENOMIC DNA]</scope>
    <source>
        <strain evidence="1">PD885</strain>
    </source>
</reference>
<evidence type="ECO:0000313" key="2">
    <source>
        <dbReference type="EMBL" id="SMR01842.1"/>
    </source>
</evidence>
<keyword evidence="3" id="KW-1185">Reference proteome</keyword>
<dbReference type="Proteomes" id="UP000195877">
    <property type="component" value="Chromosome 1"/>
</dbReference>
<accession>A0A1Y6HB24</accession>
<proteinExistence type="predicted"/>